<gene>
    <name evidence="2" type="ORF">BaRGS_00008526</name>
</gene>
<reference evidence="2 3" key="1">
    <citation type="journal article" date="2023" name="Sci. Data">
        <title>Genome assembly of the Korean intertidal mud-creeper Batillaria attramentaria.</title>
        <authorList>
            <person name="Patra A.K."/>
            <person name="Ho P.T."/>
            <person name="Jun S."/>
            <person name="Lee S.J."/>
            <person name="Kim Y."/>
            <person name="Won Y.J."/>
        </authorList>
    </citation>
    <scope>NUCLEOTIDE SEQUENCE [LARGE SCALE GENOMIC DNA]</scope>
    <source>
        <strain evidence="2">Wonlab-2016</strain>
    </source>
</reference>
<dbReference type="Proteomes" id="UP001519460">
    <property type="component" value="Unassembled WGS sequence"/>
</dbReference>
<feature type="compositionally biased region" description="Low complexity" evidence="1">
    <location>
        <begin position="87"/>
        <end position="96"/>
    </location>
</feature>
<organism evidence="2 3">
    <name type="scientific">Batillaria attramentaria</name>
    <dbReference type="NCBI Taxonomy" id="370345"/>
    <lineage>
        <taxon>Eukaryota</taxon>
        <taxon>Metazoa</taxon>
        <taxon>Spiralia</taxon>
        <taxon>Lophotrochozoa</taxon>
        <taxon>Mollusca</taxon>
        <taxon>Gastropoda</taxon>
        <taxon>Caenogastropoda</taxon>
        <taxon>Sorbeoconcha</taxon>
        <taxon>Cerithioidea</taxon>
        <taxon>Batillariidae</taxon>
        <taxon>Batillaria</taxon>
    </lineage>
</organism>
<feature type="non-terminal residue" evidence="2">
    <location>
        <position position="1"/>
    </location>
</feature>
<evidence type="ECO:0000313" key="3">
    <source>
        <dbReference type="Proteomes" id="UP001519460"/>
    </source>
</evidence>
<evidence type="ECO:0000256" key="1">
    <source>
        <dbReference type="SAM" id="MobiDB-lite"/>
    </source>
</evidence>
<feature type="compositionally biased region" description="Basic and acidic residues" evidence="1">
    <location>
        <begin position="77"/>
        <end position="86"/>
    </location>
</feature>
<accession>A0ABD0LLI7</accession>
<sequence length="116" mass="12924">WKRSARHPVQIRTWKVNKASLQPEFLIAACNPVESWEPATMDLEPSSALESDSSESLMSDAMGSVWEPQSLDMDTSDSTHGKDKSLIDSSGSDSDSVVFPMLQACHFKREKRMHAV</sequence>
<comment type="caution">
    <text evidence="2">The sequence shown here is derived from an EMBL/GenBank/DDBJ whole genome shotgun (WGS) entry which is preliminary data.</text>
</comment>
<proteinExistence type="predicted"/>
<feature type="compositionally biased region" description="Low complexity" evidence="1">
    <location>
        <begin position="46"/>
        <end position="62"/>
    </location>
</feature>
<dbReference type="EMBL" id="JACVVK020000038">
    <property type="protein sequence ID" value="KAK7500303.1"/>
    <property type="molecule type" value="Genomic_DNA"/>
</dbReference>
<protein>
    <submittedName>
        <fullName evidence="2">Uncharacterized protein</fullName>
    </submittedName>
</protein>
<evidence type="ECO:0000313" key="2">
    <source>
        <dbReference type="EMBL" id="KAK7500303.1"/>
    </source>
</evidence>
<keyword evidence="3" id="KW-1185">Reference proteome</keyword>
<name>A0ABD0LLI7_9CAEN</name>
<dbReference type="AlphaFoldDB" id="A0ABD0LLI7"/>
<feature type="region of interest" description="Disordered" evidence="1">
    <location>
        <begin position="38"/>
        <end position="96"/>
    </location>
</feature>